<evidence type="ECO:0000313" key="1">
    <source>
        <dbReference type="EMBL" id="KAG9991662.1"/>
    </source>
</evidence>
<evidence type="ECO:0000313" key="2">
    <source>
        <dbReference type="Proteomes" id="UP000729357"/>
    </source>
</evidence>
<reference evidence="1" key="1">
    <citation type="journal article" date="2021" name="J Fungi (Basel)">
        <title>Virulence traits and population genomics of the black yeast Aureobasidium melanogenum.</title>
        <authorList>
            <person name="Cernosa A."/>
            <person name="Sun X."/>
            <person name="Gostincar C."/>
            <person name="Fang C."/>
            <person name="Gunde-Cimerman N."/>
            <person name="Song Z."/>
        </authorList>
    </citation>
    <scope>NUCLEOTIDE SEQUENCE</scope>
    <source>
        <strain evidence="1">EXF-9298</strain>
    </source>
</reference>
<reference evidence="1" key="2">
    <citation type="submission" date="2021-08" db="EMBL/GenBank/DDBJ databases">
        <authorList>
            <person name="Gostincar C."/>
            <person name="Sun X."/>
            <person name="Song Z."/>
            <person name="Gunde-Cimerman N."/>
        </authorList>
    </citation>
    <scope>NUCLEOTIDE SEQUENCE</scope>
    <source>
        <strain evidence="1">EXF-9298</strain>
    </source>
</reference>
<proteinExistence type="predicted"/>
<name>A0A9P8G4K4_AURME</name>
<feature type="non-terminal residue" evidence="1">
    <location>
        <position position="217"/>
    </location>
</feature>
<keyword evidence="2" id="KW-1185">Reference proteome</keyword>
<comment type="caution">
    <text evidence="1">The sequence shown here is derived from an EMBL/GenBank/DDBJ whole genome shotgun (WGS) entry which is preliminary data.</text>
</comment>
<protein>
    <submittedName>
        <fullName evidence="1">Uncharacterized protein</fullName>
    </submittedName>
</protein>
<sequence>MLLACTLTRGLGYSAESSPCRRSASLSSRLPPPGGCPVWHFKGSWRQSLDSINIDVVAHAIHVKMRSSSFFLNESVGGTSNLTRNCSETKLPPNLVTGIFVTVQLVATLTVNESVMHGSDRGGAGADVNDKRVRLARSKSTRRSVCILCLRNGLTYAARTPVLPSQKAGAPQSSRAISMHFARNITVDVPSFVSFLFVVIKAVFGSGRSVPILNDAV</sequence>
<dbReference type="Proteomes" id="UP000729357">
    <property type="component" value="Unassembled WGS sequence"/>
</dbReference>
<dbReference type="EMBL" id="JAHFXS010000001">
    <property type="protein sequence ID" value="KAG9991662.1"/>
    <property type="molecule type" value="Genomic_DNA"/>
</dbReference>
<dbReference type="AlphaFoldDB" id="A0A9P8G4K4"/>
<organism evidence="1 2">
    <name type="scientific">Aureobasidium melanogenum</name>
    <name type="common">Aureobasidium pullulans var. melanogenum</name>
    <dbReference type="NCBI Taxonomy" id="46634"/>
    <lineage>
        <taxon>Eukaryota</taxon>
        <taxon>Fungi</taxon>
        <taxon>Dikarya</taxon>
        <taxon>Ascomycota</taxon>
        <taxon>Pezizomycotina</taxon>
        <taxon>Dothideomycetes</taxon>
        <taxon>Dothideomycetidae</taxon>
        <taxon>Dothideales</taxon>
        <taxon>Saccotheciaceae</taxon>
        <taxon>Aureobasidium</taxon>
    </lineage>
</organism>
<gene>
    <name evidence="1" type="ORF">KCU98_g117</name>
</gene>
<accession>A0A9P8G4K4</accession>